<dbReference type="GO" id="GO:0045892">
    <property type="term" value="P:negative regulation of DNA-templated transcription"/>
    <property type="evidence" value="ECO:0007669"/>
    <property type="project" value="InterPro"/>
</dbReference>
<keyword evidence="6" id="KW-1185">Reference proteome</keyword>
<reference evidence="5 6" key="1">
    <citation type="submission" date="2016-12" db="EMBL/GenBank/DDBJ databases">
        <authorList>
            <person name="Song W.-J."/>
            <person name="Kurnit D.M."/>
        </authorList>
    </citation>
    <scope>NUCLEOTIDE SEQUENCE [LARGE SCALE GENOMIC DNA]</scope>
    <source>
        <strain evidence="5 6">DSM 12503</strain>
    </source>
</reference>
<dbReference type="OrthoDB" id="9795583at2"/>
<protein>
    <submittedName>
        <fullName evidence="5">Predicted transcriptional regulator</fullName>
    </submittedName>
</protein>
<dbReference type="STRING" id="1121345.SAMN02745217_03830"/>
<evidence type="ECO:0000313" key="5">
    <source>
        <dbReference type="EMBL" id="SHO52849.1"/>
    </source>
</evidence>
<dbReference type="RefSeq" id="WP_073590477.1">
    <property type="nucleotide sequence ID" value="NZ_FRFD01000012.1"/>
</dbReference>
<organism evidence="5 6">
    <name type="scientific">Anaerocolumna xylanovorans DSM 12503</name>
    <dbReference type="NCBI Taxonomy" id="1121345"/>
    <lineage>
        <taxon>Bacteria</taxon>
        <taxon>Bacillati</taxon>
        <taxon>Bacillota</taxon>
        <taxon>Clostridia</taxon>
        <taxon>Lachnospirales</taxon>
        <taxon>Lachnospiraceae</taxon>
        <taxon>Anaerocolumna</taxon>
    </lineage>
</organism>
<dbReference type="InterPro" id="IPR036390">
    <property type="entry name" value="WH_DNA-bd_sf"/>
</dbReference>
<dbReference type="Pfam" id="PF03965">
    <property type="entry name" value="Penicillinase_R"/>
    <property type="match status" value="1"/>
</dbReference>
<evidence type="ECO:0000256" key="2">
    <source>
        <dbReference type="ARBA" id="ARBA00023015"/>
    </source>
</evidence>
<keyword evidence="4" id="KW-0804">Transcription</keyword>
<dbReference type="PIRSF" id="PIRSF019455">
    <property type="entry name" value="CopR_AtkY"/>
    <property type="match status" value="1"/>
</dbReference>
<dbReference type="EMBL" id="FRFD01000012">
    <property type="protein sequence ID" value="SHO52849.1"/>
    <property type="molecule type" value="Genomic_DNA"/>
</dbReference>
<evidence type="ECO:0000256" key="1">
    <source>
        <dbReference type="ARBA" id="ARBA00011046"/>
    </source>
</evidence>
<proteinExistence type="inferred from homology"/>
<sequence length="146" mass="17157">MKRKEQINEDSTINRASDVPVDFLTRLPETEFEVMSVVWRNIPPVTTAALMNQLGNEKGWKLQTLVTLLNRLTERGFLRSEKLGKERTYYPCVKQEDYIQYETALFVERYHHNSLFQLVNAFSGNNKLSKDEINELSSWLKNQKDE</sequence>
<dbReference type="GO" id="GO:0003677">
    <property type="term" value="F:DNA binding"/>
    <property type="evidence" value="ECO:0007669"/>
    <property type="project" value="UniProtKB-KW"/>
</dbReference>
<dbReference type="InterPro" id="IPR036388">
    <property type="entry name" value="WH-like_DNA-bd_sf"/>
</dbReference>
<dbReference type="Gene3D" id="1.10.10.10">
    <property type="entry name" value="Winged helix-like DNA-binding domain superfamily/Winged helix DNA-binding domain"/>
    <property type="match status" value="1"/>
</dbReference>
<accession>A0A1M7YJP9</accession>
<dbReference type="SUPFAM" id="SSF46785">
    <property type="entry name" value="Winged helix' DNA-binding domain"/>
    <property type="match status" value="1"/>
</dbReference>
<dbReference type="Gene3D" id="1.10.4040.10">
    <property type="entry name" value="Penicillinase repressor domain"/>
    <property type="match status" value="1"/>
</dbReference>
<comment type="similarity">
    <text evidence="1">Belongs to the BlaI transcriptional regulatory family.</text>
</comment>
<keyword evidence="3" id="KW-0238">DNA-binding</keyword>
<dbReference type="Proteomes" id="UP000184612">
    <property type="component" value="Unassembled WGS sequence"/>
</dbReference>
<gene>
    <name evidence="5" type="ORF">SAMN02745217_03830</name>
</gene>
<keyword evidence="2" id="KW-0805">Transcription regulation</keyword>
<name>A0A1M7YJP9_9FIRM</name>
<dbReference type="InterPro" id="IPR005650">
    <property type="entry name" value="BlaI_family"/>
</dbReference>
<evidence type="ECO:0000256" key="3">
    <source>
        <dbReference type="ARBA" id="ARBA00023125"/>
    </source>
</evidence>
<evidence type="ECO:0000313" key="6">
    <source>
        <dbReference type="Proteomes" id="UP000184612"/>
    </source>
</evidence>
<dbReference type="AlphaFoldDB" id="A0A1M7YJP9"/>
<evidence type="ECO:0000256" key="4">
    <source>
        <dbReference type="ARBA" id="ARBA00023163"/>
    </source>
</evidence>